<name>A0A0G4EBG0_VITBC</name>
<feature type="region of interest" description="Disordered" evidence="1">
    <location>
        <begin position="174"/>
        <end position="219"/>
    </location>
</feature>
<reference evidence="2 3" key="1">
    <citation type="submission" date="2014-11" db="EMBL/GenBank/DDBJ databases">
        <authorList>
            <person name="Zhu J."/>
            <person name="Qi W."/>
            <person name="Song R."/>
        </authorList>
    </citation>
    <scope>NUCLEOTIDE SEQUENCE [LARGE SCALE GENOMIC DNA]</scope>
</reference>
<feature type="region of interest" description="Disordered" evidence="1">
    <location>
        <begin position="1"/>
        <end position="39"/>
    </location>
</feature>
<dbReference type="InParanoid" id="A0A0G4EBG0"/>
<keyword evidence="3" id="KW-1185">Reference proteome</keyword>
<sequence length="1088" mass="118572">MSGRGRGRARGGGQNDAAEPRRSRRFTNPIKNTPINTTIRFRQLPQHKLDELEQLEQGTSLSTEEEEEFEELKALWAKGREGDSRHERLLENQIPTLRPPPAATAQRAPYYEHAPPGLLDEKRKAAAQAAALELQEDGLQIDDAGPASAIADVIDVDSLINDWLCEVNVWKVPKPEGGQPRAEGAGDVVKKEPTEGEEHGERLPGAEDGYDGANGELGDLMGEDAVMEDNEEEQVADELMADADGSPGEQGHDEDTDQQDGAFVADDGPAAAVDRVPQNGCQASAAAAGEAPDSPVDVDIVPTVAKQETDAHMPPAGEESTVHVLATMRSDLISHPSRHPHLPRVKTEADGTTTPIPSLAECHRIAKDIYQQQMAGKAFKALKWRVAREIQRCLLSAEKYGFHAWRWARWCERAVPGSGEVPDWCQLDVFRQVEVRLPGGDTEVWQMNGAERVYMHSQGGVEELIDITTTQDQADAPVHIKEEPHNEGEEDEHNDALDEGENDGGAGSDQVPDNTPPPPDTMPPADQGAPASPVRRPAAPRPVIKLITMEEWQTTHRQAIYKTFVDFCRSKVSSSSNAQGAYKVAKYNDPGIWRIEPRELRPGMAHPHVIKVTFALNETATISTDWLKKRAAEPSFERLFRTSFDRWFRLHKAVILRQLGENLLPQMPRDSQLTRNVPQRARDGLQEAPAAATAAARVDAPELGHGEATGTAERIRKRKERRRMEKERASAAGRGVAPLIAVKTEPGVEQAAPAVFRPVPIKQEPTDEPTDPQPPFMPRDSDVMPLAAVDNGVPPLPPPAAPAAAKRPRPGQGEGDLARGVSLLKKRKKRKTAKKKGADTSANEVAPRHDDGEDEGEEEDIDAMWEEAKKDDSAPIPHPPLSHHPYFAMAPYGQPPPPPYPGPLHAHDIAGFYSHNGWTPPSMAMPPHMPHTVEPPPPAELGDGHMDHSSLFDQEMNESSASASVAGAAASRMWQGGSEAAKGGGVDAAMVVQSVGEKKDSSVDEAKMEEGEVTLAPPQQQAADSVTLRVTAEASSDMWSDFPPFCWNNLVGENGVLGHIERSENFHPVDESIVTTVTPPSRQDGRLR</sequence>
<feature type="compositionally biased region" description="Low complexity" evidence="1">
    <location>
        <begin position="688"/>
        <end position="698"/>
    </location>
</feature>
<feature type="region of interest" description="Disordered" evidence="1">
    <location>
        <begin position="483"/>
        <end position="539"/>
    </location>
</feature>
<dbReference type="EMBL" id="CDMY01000091">
    <property type="protein sequence ID" value="CEL92616.1"/>
    <property type="molecule type" value="Genomic_DNA"/>
</dbReference>
<organism evidence="2 3">
    <name type="scientific">Vitrella brassicaformis (strain CCMP3155)</name>
    <dbReference type="NCBI Taxonomy" id="1169540"/>
    <lineage>
        <taxon>Eukaryota</taxon>
        <taxon>Sar</taxon>
        <taxon>Alveolata</taxon>
        <taxon>Colpodellida</taxon>
        <taxon>Vitrellaceae</taxon>
        <taxon>Vitrella</taxon>
    </lineage>
</organism>
<feature type="compositionally biased region" description="Basic and acidic residues" evidence="1">
    <location>
        <begin position="188"/>
        <end position="205"/>
    </location>
</feature>
<dbReference type="Proteomes" id="UP000041254">
    <property type="component" value="Unassembled WGS sequence"/>
</dbReference>
<feature type="compositionally biased region" description="Low complexity" evidence="1">
    <location>
        <begin position="529"/>
        <end position="539"/>
    </location>
</feature>
<gene>
    <name evidence="2" type="ORF">Vbra_6894</name>
</gene>
<evidence type="ECO:0000313" key="3">
    <source>
        <dbReference type="Proteomes" id="UP000041254"/>
    </source>
</evidence>
<feature type="compositionally biased region" description="Low complexity" evidence="1">
    <location>
        <begin position="27"/>
        <end position="39"/>
    </location>
</feature>
<dbReference type="VEuPathDB" id="CryptoDB:Vbra_6894"/>
<protein>
    <submittedName>
        <fullName evidence="2">Uncharacterized protein</fullName>
    </submittedName>
</protein>
<accession>A0A0G4EBG0</accession>
<evidence type="ECO:0000256" key="1">
    <source>
        <dbReference type="SAM" id="MobiDB-lite"/>
    </source>
</evidence>
<evidence type="ECO:0000313" key="2">
    <source>
        <dbReference type="EMBL" id="CEL92616.1"/>
    </source>
</evidence>
<feature type="compositionally biased region" description="Acidic residues" evidence="1">
    <location>
        <begin position="852"/>
        <end position="865"/>
    </location>
</feature>
<feature type="region of interest" description="Disordered" evidence="1">
    <location>
        <begin position="242"/>
        <end position="264"/>
    </location>
</feature>
<feature type="compositionally biased region" description="Basic residues" evidence="1">
    <location>
        <begin position="824"/>
        <end position="835"/>
    </location>
</feature>
<feature type="region of interest" description="Disordered" evidence="1">
    <location>
        <begin position="334"/>
        <end position="356"/>
    </location>
</feature>
<dbReference type="AlphaFoldDB" id="A0A0G4EBG0"/>
<feature type="compositionally biased region" description="Acidic residues" evidence="1">
    <location>
        <begin position="488"/>
        <end position="502"/>
    </location>
</feature>
<feature type="region of interest" description="Disordered" evidence="1">
    <location>
        <begin position="672"/>
        <end position="731"/>
    </location>
</feature>
<feature type="region of interest" description="Disordered" evidence="1">
    <location>
        <begin position="760"/>
        <end position="879"/>
    </location>
</feature>
<proteinExistence type="predicted"/>